<evidence type="ECO:0000313" key="2">
    <source>
        <dbReference type="Proteomes" id="UP000026915"/>
    </source>
</evidence>
<reference evidence="1 2" key="1">
    <citation type="journal article" date="2013" name="Genome Biol.">
        <title>The genome sequence of the most widely cultivated cacao type and its use to identify candidate genes regulating pod color.</title>
        <authorList>
            <person name="Motamayor J.C."/>
            <person name="Mockaitis K."/>
            <person name="Schmutz J."/>
            <person name="Haiminen N."/>
            <person name="Iii D.L."/>
            <person name="Cornejo O."/>
            <person name="Findley S.D."/>
            <person name="Zheng P."/>
            <person name="Utro F."/>
            <person name="Royaert S."/>
            <person name="Saski C."/>
            <person name="Jenkins J."/>
            <person name="Podicheti R."/>
            <person name="Zhao M."/>
            <person name="Scheffler B.E."/>
            <person name="Stack J.C."/>
            <person name="Feltus F.A."/>
            <person name="Mustiga G.M."/>
            <person name="Amores F."/>
            <person name="Phillips W."/>
            <person name="Marelli J.P."/>
            <person name="May G.D."/>
            <person name="Shapiro H."/>
            <person name="Ma J."/>
            <person name="Bustamante C.D."/>
            <person name="Schnell R.J."/>
            <person name="Main D."/>
            <person name="Gilbert D."/>
            <person name="Parida L."/>
            <person name="Kuhn D.N."/>
        </authorList>
    </citation>
    <scope>NUCLEOTIDE SEQUENCE [LARGE SCALE GENOMIC DNA]</scope>
    <source>
        <strain evidence="2">cv. Matina 1-6</strain>
    </source>
</reference>
<dbReference type="EMBL" id="CM001884">
    <property type="protein sequence ID" value="EOY26394.1"/>
    <property type="molecule type" value="Genomic_DNA"/>
</dbReference>
<dbReference type="Proteomes" id="UP000026915">
    <property type="component" value="Chromosome 6"/>
</dbReference>
<protein>
    <submittedName>
        <fullName evidence="1">Uncharacterized protein</fullName>
    </submittedName>
</protein>
<dbReference type="InParanoid" id="A0A061GH55"/>
<evidence type="ECO:0000313" key="1">
    <source>
        <dbReference type="EMBL" id="EOY26394.1"/>
    </source>
</evidence>
<accession>A0A061GH55</accession>
<dbReference type="AlphaFoldDB" id="A0A061GH55"/>
<gene>
    <name evidence="1" type="ORF">TCM_027952</name>
</gene>
<keyword evidence="2" id="KW-1185">Reference proteome</keyword>
<sequence length="133" mass="15379">MVSLLGFEMPPKTQTIIGKIFKQMLLMKGQYNDIFFRLRIEEGGAGLLVIVMTRLRFINLSIEESVNQCLCARRNYRCSARRIMATTLSWRGVLYKCSKADYHSARKGAPLLYQGLSRHHDAKKSRPQQHLDF</sequence>
<dbReference type="Gramene" id="EOY26394">
    <property type="protein sequence ID" value="EOY26394"/>
    <property type="gene ID" value="TCM_027952"/>
</dbReference>
<name>A0A061GH55_THECC</name>
<organism evidence="1 2">
    <name type="scientific">Theobroma cacao</name>
    <name type="common">Cacao</name>
    <name type="synonym">Cocoa</name>
    <dbReference type="NCBI Taxonomy" id="3641"/>
    <lineage>
        <taxon>Eukaryota</taxon>
        <taxon>Viridiplantae</taxon>
        <taxon>Streptophyta</taxon>
        <taxon>Embryophyta</taxon>
        <taxon>Tracheophyta</taxon>
        <taxon>Spermatophyta</taxon>
        <taxon>Magnoliopsida</taxon>
        <taxon>eudicotyledons</taxon>
        <taxon>Gunneridae</taxon>
        <taxon>Pentapetalae</taxon>
        <taxon>rosids</taxon>
        <taxon>malvids</taxon>
        <taxon>Malvales</taxon>
        <taxon>Malvaceae</taxon>
        <taxon>Byttnerioideae</taxon>
        <taxon>Theobroma</taxon>
    </lineage>
</organism>
<proteinExistence type="predicted"/>
<dbReference type="HOGENOM" id="CLU_1910445_0_0_1"/>